<dbReference type="AlphaFoldDB" id="A0A7L5DY77"/>
<keyword evidence="2" id="KW-0732">Signal</keyword>
<gene>
    <name evidence="4" type="ORF">HH214_03375</name>
</gene>
<sequence>MQLYRFLSIGILLSFALGQVARAQSTASITGKKDTSFTTYSAYQSARKNYPNIKLVQDSLPKSIKVAKNKTYALVGKHRLRLDAFYPKQKSEKGYPAVLIIHGGGWRSGDRTQHYPLAERLAAQGYVCFTAEYRLSTEAVYPAPVYDLKAAVRWIRANAKKYQVDTSKVATLGFSAGGQLAAFLGATNGVQQFEGAEGNPAYSSQVQAVVDIDGILAFVHPESGEGDDSKAISSATHYFGYSKKDNPELWESASSLKYASAKTPPTLFLNSSIDRMHAGRQDYVNLLSKYHTYTEVFTFPDTPHAFCLFEPWFTPTVQHVTDFLDKLFKDKKLLR</sequence>
<feature type="chain" id="PRO_5029578813" evidence="2">
    <location>
        <begin position="24"/>
        <end position="335"/>
    </location>
</feature>
<proteinExistence type="predicted"/>
<evidence type="ECO:0000313" key="5">
    <source>
        <dbReference type="Proteomes" id="UP000503278"/>
    </source>
</evidence>
<dbReference type="EMBL" id="CP051682">
    <property type="protein sequence ID" value="QJD94989.1"/>
    <property type="molecule type" value="Genomic_DNA"/>
</dbReference>
<evidence type="ECO:0000256" key="2">
    <source>
        <dbReference type="SAM" id="SignalP"/>
    </source>
</evidence>
<dbReference type="Gene3D" id="3.40.50.1820">
    <property type="entry name" value="alpha/beta hydrolase"/>
    <property type="match status" value="1"/>
</dbReference>
<dbReference type="PANTHER" id="PTHR48081:SF13">
    <property type="entry name" value="ALPHA_BETA HYDROLASE"/>
    <property type="match status" value="1"/>
</dbReference>
<accession>A0A7L5DY77</accession>
<dbReference type="GO" id="GO:0016787">
    <property type="term" value="F:hydrolase activity"/>
    <property type="evidence" value="ECO:0007669"/>
    <property type="project" value="UniProtKB-KW"/>
</dbReference>
<dbReference type="InterPro" id="IPR050300">
    <property type="entry name" value="GDXG_lipolytic_enzyme"/>
</dbReference>
<dbReference type="Proteomes" id="UP000503278">
    <property type="component" value="Chromosome"/>
</dbReference>
<keyword evidence="1 4" id="KW-0378">Hydrolase</keyword>
<organism evidence="4 5">
    <name type="scientific">Mucilaginibacter robiniae</name>
    <dbReference type="NCBI Taxonomy" id="2728022"/>
    <lineage>
        <taxon>Bacteria</taxon>
        <taxon>Pseudomonadati</taxon>
        <taxon>Bacteroidota</taxon>
        <taxon>Sphingobacteriia</taxon>
        <taxon>Sphingobacteriales</taxon>
        <taxon>Sphingobacteriaceae</taxon>
        <taxon>Mucilaginibacter</taxon>
    </lineage>
</organism>
<dbReference type="InterPro" id="IPR049492">
    <property type="entry name" value="BD-FAE-like_dom"/>
</dbReference>
<reference evidence="4 5" key="1">
    <citation type="submission" date="2020-04" db="EMBL/GenBank/DDBJ databases">
        <title>Genome sequencing of novel species.</title>
        <authorList>
            <person name="Heo J."/>
            <person name="Kim S.-J."/>
            <person name="Kim J.-S."/>
            <person name="Hong S.-B."/>
            <person name="Kwon S.-W."/>
        </authorList>
    </citation>
    <scope>NUCLEOTIDE SEQUENCE [LARGE SCALE GENOMIC DNA]</scope>
    <source>
        <strain evidence="4 5">F39-2</strain>
    </source>
</reference>
<evidence type="ECO:0000313" key="4">
    <source>
        <dbReference type="EMBL" id="QJD94989.1"/>
    </source>
</evidence>
<dbReference type="Pfam" id="PF20434">
    <property type="entry name" value="BD-FAE"/>
    <property type="match status" value="1"/>
</dbReference>
<evidence type="ECO:0000259" key="3">
    <source>
        <dbReference type="Pfam" id="PF20434"/>
    </source>
</evidence>
<keyword evidence="5" id="KW-1185">Reference proteome</keyword>
<dbReference type="RefSeq" id="WP_169606006.1">
    <property type="nucleotide sequence ID" value="NZ_CP051682.1"/>
</dbReference>
<evidence type="ECO:0000256" key="1">
    <source>
        <dbReference type="ARBA" id="ARBA00022801"/>
    </source>
</evidence>
<feature type="signal peptide" evidence="2">
    <location>
        <begin position="1"/>
        <end position="23"/>
    </location>
</feature>
<dbReference type="SUPFAM" id="SSF53474">
    <property type="entry name" value="alpha/beta-Hydrolases"/>
    <property type="match status" value="1"/>
</dbReference>
<name>A0A7L5DY77_9SPHI</name>
<dbReference type="KEGG" id="mrob:HH214_03375"/>
<dbReference type="InterPro" id="IPR029058">
    <property type="entry name" value="AB_hydrolase_fold"/>
</dbReference>
<dbReference type="PANTHER" id="PTHR48081">
    <property type="entry name" value="AB HYDROLASE SUPERFAMILY PROTEIN C4A8.06C"/>
    <property type="match status" value="1"/>
</dbReference>
<protein>
    <submittedName>
        <fullName evidence="4">Alpha/beta hydrolase</fullName>
    </submittedName>
</protein>
<feature type="domain" description="BD-FAE-like" evidence="3">
    <location>
        <begin position="82"/>
        <end position="276"/>
    </location>
</feature>